<evidence type="ECO:0000259" key="3">
    <source>
        <dbReference type="PROSITE" id="PS51194"/>
    </source>
</evidence>
<dbReference type="InterPro" id="IPR054347">
    <property type="entry name" value="TOTE_primase"/>
</dbReference>
<dbReference type="GO" id="GO:0003677">
    <property type="term" value="F:DNA binding"/>
    <property type="evidence" value="ECO:0007669"/>
    <property type="project" value="InterPro"/>
</dbReference>
<dbReference type="CDD" id="cd07262">
    <property type="entry name" value="VOC_like"/>
    <property type="match status" value="1"/>
</dbReference>
<evidence type="ECO:0000313" key="5">
    <source>
        <dbReference type="EMBL" id="KFI51781.1"/>
    </source>
</evidence>
<dbReference type="GO" id="GO:0003724">
    <property type="term" value="F:RNA helicase activity"/>
    <property type="evidence" value="ECO:0007669"/>
    <property type="project" value="UniProtKB-EC"/>
</dbReference>
<dbReference type="PROSITE" id="PS51819">
    <property type="entry name" value="VOC"/>
    <property type="match status" value="1"/>
</dbReference>
<feature type="domain" description="VOC" evidence="4">
    <location>
        <begin position="1"/>
        <end position="144"/>
    </location>
</feature>
<dbReference type="EC" id="3.6.4.13" evidence="5"/>
<dbReference type="InterPro" id="IPR037523">
    <property type="entry name" value="VOC_core"/>
</dbReference>
<dbReference type="Pfam" id="PF00903">
    <property type="entry name" value="Glyoxalase"/>
    <property type="match status" value="1"/>
</dbReference>
<dbReference type="Proteomes" id="UP000029108">
    <property type="component" value="Unassembled WGS sequence"/>
</dbReference>
<feature type="domain" description="Helicase ATP-binding" evidence="2">
    <location>
        <begin position="649"/>
        <end position="822"/>
    </location>
</feature>
<dbReference type="Gene3D" id="3.30.870.10">
    <property type="entry name" value="Endonuclease Chain A"/>
    <property type="match status" value="1"/>
</dbReference>
<dbReference type="InterPro" id="IPR001650">
    <property type="entry name" value="Helicase_C-like"/>
</dbReference>
<keyword evidence="5" id="KW-0378">Hydrolase</keyword>
<sequence length="1201" mass="133140">MLDHLTLKVRDIDRSIAFYTKALAPLGYIAKAHHEPTIGFGVNDGTPHSDFYVSPMDAPAGTSQSDGTSTTSQGRDATTAPSACLVTHIAFLADSPAAVCAFYTAALAAGGRDNGAPGPRAYHPGYYAAFVLDPDGNNIEAVTDWSGWPDALRQKQSHESVPDETSPTRSTASDDKTNGPKQHVSDVQGESELQTLATMQDPLPNRSAQDVQETIPDPSQQGDIGNEHITAHSSPTCKVRLFRSLFRGRDDVYAHGFVSKKTGKIGYAPAAWNEWTQLADGRRIPTPPERRRCKPLTDQALLDHFTKRDDRFTNVVGLYPMSKDSKVWFLAIDFDDDGWMREISAVRRVCEQHGLRPAVERSRSGDGGHLWLFFAEQVDAAQARRMGSLLLTQASDLTHIAFRSYDRMFPNQDTMPAGGFGNLIALPLQRKARDNGNSVFVDDQFKPYKDQWSFLSSAQRVTLEQVNAITALASRYNGPLGKLINPITETADTSNITSAINTTTAQTDKHEARSKSNSPRTGHFRSGNTITSFDVPETIDIIERNMLVIPKTGMTAVALNAIRRLAAFANPDFYRAQAMRQPVYNKPRIIYRGEETEDTILLPRGCKEPLTSLLSSAGASVAYLDKRSVGTPIRVKFTGALRPQQSTAARSLLACDNGILVAPTGFGKTVIAANLIAERKTSTLIVLRSSALLDQWKEQLGQFLSIDMSLPPKLTKTGRISRKQPSIIGQIGAGRNEANGIIDIALAQSLFERSDIPGEKHVKELVNHYGMVIFDECHHVASVDTETIARATTAQYVYGLTGTFKRDDGMQPITIMQCGPIRYTVDVKDQMASQRFVRRFIPRFTAVNLDLIEPFTYHDYLQVACDSKPRNDMILDDTMTVIQAGRTPLILTKRIEHARALADDLRHRGCQHVILLYGADPKSIRQEKLQQVTHIPPDESLAVVATGSYIGEGFDQKRLDTLMLAAPVSVETAVTQYIGRLHRDNNGKQEVRIYDYIDVTVPMSSTMYRKRLKTYLSQGYEPLLADELSNSMLRQAKTDALLYRTKTLISDDNTRPDAQNDIVTANDFLSTFSNDIMHCSQSITINASYLSQRGITQFDNAIMQAINRGVVVTITVRQPDTATETSRARTQRNITRLRALGCQVHTVESCNEFTIFDDTLIWFGTIEPLGNAKPDDCSLRFHDPALARRFKEAQDNQDNDK</sequence>
<evidence type="ECO:0000259" key="2">
    <source>
        <dbReference type="PROSITE" id="PS51192"/>
    </source>
</evidence>
<dbReference type="InterPro" id="IPR006935">
    <property type="entry name" value="Helicase/UvrB_N"/>
</dbReference>
<feature type="compositionally biased region" description="Polar residues" evidence="1">
    <location>
        <begin position="515"/>
        <end position="529"/>
    </location>
</feature>
<feature type="region of interest" description="Disordered" evidence="1">
    <location>
        <begin position="152"/>
        <end position="189"/>
    </location>
</feature>
<dbReference type="PROSITE" id="PS51192">
    <property type="entry name" value="HELICASE_ATP_BIND_1"/>
    <property type="match status" value="1"/>
</dbReference>
<dbReference type="STRING" id="1437608.GCA_000771645_00205"/>
<dbReference type="PANTHER" id="PTHR35006">
    <property type="entry name" value="GLYOXALASE FAMILY PROTEIN (AFU_ORTHOLOGUE AFUA_5G14830)"/>
    <property type="match status" value="1"/>
</dbReference>
<dbReference type="EMBL" id="JGYN01000008">
    <property type="protein sequence ID" value="KFI51781.1"/>
    <property type="molecule type" value="Genomic_DNA"/>
</dbReference>
<organism evidence="5 6">
    <name type="scientific">Bifidobacterium biavatii DSM 23969</name>
    <dbReference type="NCBI Taxonomy" id="1437608"/>
    <lineage>
        <taxon>Bacteria</taxon>
        <taxon>Bacillati</taxon>
        <taxon>Actinomycetota</taxon>
        <taxon>Actinomycetes</taxon>
        <taxon>Bifidobacteriales</taxon>
        <taxon>Bifidobacteriaceae</taxon>
        <taxon>Bifidobacterium</taxon>
    </lineage>
</organism>
<dbReference type="PANTHER" id="PTHR35006:SF2">
    <property type="entry name" value="GLYOXALASE FAMILY PROTEIN (AFU_ORTHOLOGUE AFUA_5G14830)"/>
    <property type="match status" value="1"/>
</dbReference>
<dbReference type="OrthoDB" id="9776021at2"/>
<comment type="caution">
    <text evidence="5">The sequence shown here is derived from an EMBL/GenBank/DDBJ whole genome shotgun (WGS) entry which is preliminary data.</text>
</comment>
<dbReference type="CDD" id="cd18785">
    <property type="entry name" value="SF2_C"/>
    <property type="match status" value="1"/>
</dbReference>
<dbReference type="AlphaFoldDB" id="A0A086ZZ31"/>
<keyword evidence="5" id="KW-0540">Nuclease</keyword>
<keyword evidence="5" id="KW-0255">Endonuclease</keyword>
<proteinExistence type="predicted"/>
<dbReference type="GO" id="GO:0016787">
    <property type="term" value="F:hydrolase activity"/>
    <property type="evidence" value="ECO:0007669"/>
    <property type="project" value="UniProtKB-KW"/>
</dbReference>
<dbReference type="InterPro" id="IPR027417">
    <property type="entry name" value="P-loop_NTPase"/>
</dbReference>
<dbReference type="PROSITE" id="PS51194">
    <property type="entry name" value="HELICASE_CTER"/>
    <property type="match status" value="1"/>
</dbReference>
<accession>A0A086ZZ31</accession>
<dbReference type="InterPro" id="IPR014001">
    <property type="entry name" value="Helicase_ATP-bd"/>
</dbReference>
<dbReference type="Pfam" id="PF22548">
    <property type="entry name" value="AEP-TOTE"/>
    <property type="match status" value="1"/>
</dbReference>
<feature type="domain" description="Helicase C-terminal" evidence="3">
    <location>
        <begin position="874"/>
        <end position="1028"/>
    </location>
</feature>
<dbReference type="eggNOG" id="COG0346">
    <property type="taxonomic scope" value="Bacteria"/>
</dbReference>
<feature type="region of interest" description="Disordered" evidence="1">
    <location>
        <begin position="502"/>
        <end position="529"/>
    </location>
</feature>
<gene>
    <name evidence="5" type="ORF">BBIA_0697</name>
</gene>
<feature type="compositionally biased region" description="Low complexity" evidence="1">
    <location>
        <begin position="61"/>
        <end position="74"/>
    </location>
</feature>
<feature type="compositionally biased region" description="Polar residues" evidence="1">
    <location>
        <begin position="206"/>
        <end position="223"/>
    </location>
</feature>
<keyword evidence="6" id="KW-1185">Reference proteome</keyword>
<dbReference type="SUPFAM" id="SSF52540">
    <property type="entry name" value="P-loop containing nucleoside triphosphate hydrolases"/>
    <property type="match status" value="2"/>
</dbReference>
<feature type="region of interest" description="Disordered" evidence="1">
    <location>
        <begin position="57"/>
        <end position="77"/>
    </location>
</feature>
<dbReference type="GO" id="GO:0004519">
    <property type="term" value="F:endonuclease activity"/>
    <property type="evidence" value="ECO:0007669"/>
    <property type="project" value="UniProtKB-KW"/>
</dbReference>
<protein>
    <submittedName>
        <fullName evidence="5">Type III restriction endonuclease</fullName>
        <ecNumber evidence="5">3.6.4.13</ecNumber>
    </submittedName>
</protein>
<dbReference type="InterPro" id="IPR029068">
    <property type="entry name" value="Glyas_Bleomycin-R_OHBP_Dase"/>
</dbReference>
<dbReference type="CDD" id="cd17926">
    <property type="entry name" value="DEXHc_RE"/>
    <property type="match status" value="1"/>
</dbReference>
<evidence type="ECO:0000256" key="1">
    <source>
        <dbReference type="SAM" id="MobiDB-lite"/>
    </source>
</evidence>
<dbReference type="Pfam" id="PF04851">
    <property type="entry name" value="ResIII"/>
    <property type="match status" value="1"/>
</dbReference>
<dbReference type="CDD" id="cd09126">
    <property type="entry name" value="PLDc_C_DEXD_like"/>
    <property type="match status" value="1"/>
</dbReference>
<dbReference type="eggNOG" id="COG4951">
    <property type="taxonomic scope" value="Bacteria"/>
</dbReference>
<feature type="compositionally biased region" description="Basic and acidic residues" evidence="1">
    <location>
        <begin position="152"/>
        <end position="161"/>
    </location>
</feature>
<dbReference type="eggNOG" id="COG1061">
    <property type="taxonomic scope" value="Bacteria"/>
</dbReference>
<dbReference type="GO" id="GO:0005524">
    <property type="term" value="F:ATP binding"/>
    <property type="evidence" value="ECO:0007669"/>
    <property type="project" value="InterPro"/>
</dbReference>
<dbReference type="SUPFAM" id="SSF56024">
    <property type="entry name" value="Phospholipase D/nuclease"/>
    <property type="match status" value="1"/>
</dbReference>
<dbReference type="Gene3D" id="3.40.50.300">
    <property type="entry name" value="P-loop containing nucleotide triphosphate hydrolases"/>
    <property type="match status" value="2"/>
</dbReference>
<name>A0A086ZZ31_9BIFI</name>
<evidence type="ECO:0000313" key="6">
    <source>
        <dbReference type="Proteomes" id="UP000029108"/>
    </source>
</evidence>
<reference evidence="5 6" key="1">
    <citation type="submission" date="2014-03" db="EMBL/GenBank/DDBJ databases">
        <title>Genomics of Bifidobacteria.</title>
        <authorList>
            <person name="Ventura M."/>
            <person name="Milani C."/>
            <person name="Lugli G.A."/>
        </authorList>
    </citation>
    <scope>NUCLEOTIDE SEQUENCE [LARGE SCALE GENOMIC DNA]</scope>
    <source>
        <strain evidence="5 6">DSM 23969</strain>
    </source>
</reference>
<evidence type="ECO:0000259" key="4">
    <source>
        <dbReference type="PROSITE" id="PS51819"/>
    </source>
</evidence>
<feature type="region of interest" description="Disordered" evidence="1">
    <location>
        <begin position="203"/>
        <end position="231"/>
    </location>
</feature>
<dbReference type="Gene3D" id="3.10.180.10">
    <property type="entry name" value="2,3-Dihydroxybiphenyl 1,2-Dioxygenase, domain 1"/>
    <property type="match status" value="1"/>
</dbReference>
<dbReference type="InterPro" id="IPR004360">
    <property type="entry name" value="Glyas_Fos-R_dOase_dom"/>
</dbReference>
<dbReference type="SUPFAM" id="SSF54593">
    <property type="entry name" value="Glyoxalase/Bleomycin resistance protein/Dihydroxybiphenyl dioxygenase"/>
    <property type="match status" value="1"/>
</dbReference>
<dbReference type="SMART" id="SM00487">
    <property type="entry name" value="DEXDc"/>
    <property type="match status" value="1"/>
</dbReference>